<dbReference type="Proteomes" id="UP000675664">
    <property type="component" value="Unassembled WGS sequence"/>
</dbReference>
<protein>
    <submittedName>
        <fullName evidence="2">Family 2 glycosyl transferase</fullName>
    </submittedName>
</protein>
<dbReference type="EMBL" id="JAGSND010000015">
    <property type="protein sequence ID" value="MBR0599643.1"/>
    <property type="molecule type" value="Genomic_DNA"/>
</dbReference>
<reference evidence="2" key="1">
    <citation type="submission" date="2021-04" db="EMBL/GenBank/DDBJ databases">
        <title>Sinoanaerobacter chloroacetimidivorans sp. nov., an obligate anaerobic bacterium isolated from anaerobic sludge.</title>
        <authorList>
            <person name="Bao Y."/>
        </authorList>
    </citation>
    <scope>NUCLEOTIDE SEQUENCE</scope>
    <source>
        <strain evidence="2">BAD-6</strain>
    </source>
</reference>
<keyword evidence="1" id="KW-0472">Membrane</keyword>
<feature type="transmembrane region" description="Helical" evidence="1">
    <location>
        <begin position="12"/>
        <end position="32"/>
    </location>
</feature>
<evidence type="ECO:0000313" key="3">
    <source>
        <dbReference type="Proteomes" id="UP000675664"/>
    </source>
</evidence>
<keyword evidence="1" id="KW-1133">Transmembrane helix</keyword>
<dbReference type="Gene3D" id="3.20.20.80">
    <property type="entry name" value="Glycosidases"/>
    <property type="match status" value="2"/>
</dbReference>
<organism evidence="2 3">
    <name type="scientific">Sinanaerobacter chloroacetimidivorans</name>
    <dbReference type="NCBI Taxonomy" id="2818044"/>
    <lineage>
        <taxon>Bacteria</taxon>
        <taxon>Bacillati</taxon>
        <taxon>Bacillota</taxon>
        <taxon>Clostridia</taxon>
        <taxon>Peptostreptococcales</taxon>
        <taxon>Anaerovoracaceae</taxon>
        <taxon>Sinanaerobacter</taxon>
    </lineage>
</organism>
<evidence type="ECO:0000313" key="2">
    <source>
        <dbReference type="EMBL" id="MBR0599643.1"/>
    </source>
</evidence>
<dbReference type="SUPFAM" id="SSF51445">
    <property type="entry name" value="(Trans)glycosidases"/>
    <property type="match status" value="1"/>
</dbReference>
<name>A0A8J7W5V4_9FIRM</name>
<dbReference type="GO" id="GO:0016740">
    <property type="term" value="F:transferase activity"/>
    <property type="evidence" value="ECO:0007669"/>
    <property type="project" value="UniProtKB-KW"/>
</dbReference>
<keyword evidence="2" id="KW-0808">Transferase</keyword>
<dbReference type="AlphaFoldDB" id="A0A8J7W5V4"/>
<dbReference type="InterPro" id="IPR017853">
    <property type="entry name" value="GH"/>
</dbReference>
<keyword evidence="3" id="KW-1185">Reference proteome</keyword>
<comment type="caution">
    <text evidence="2">The sequence shown here is derived from an EMBL/GenBank/DDBJ whole genome shotgun (WGS) entry which is preliminary data.</text>
</comment>
<accession>A0A8J7W5V4</accession>
<evidence type="ECO:0000256" key="1">
    <source>
        <dbReference type="SAM" id="Phobius"/>
    </source>
</evidence>
<reference evidence="2" key="2">
    <citation type="submission" date="2021-04" db="EMBL/GenBank/DDBJ databases">
        <authorList>
            <person name="Liu J."/>
        </authorList>
    </citation>
    <scope>NUCLEOTIDE SEQUENCE</scope>
    <source>
        <strain evidence="2">BAD-6</strain>
    </source>
</reference>
<keyword evidence="1" id="KW-0812">Transmembrane</keyword>
<proteinExistence type="predicted"/>
<sequence length="706" mass="81393">MRKYIIACTVLYLIFSMYIIISINFSTTYVSLPSSQDIQIFSKASGKDILINRYGKWEKTYIKGVDIGAAKPGAFPGDFAVTKEEYLRWFKQIAKMNANTIRVYTILSPDFYDAFYTYNKTHLRKLYLIQGVWVNEEDILREKDAFSPAIIEKFKSDTRQAIDVIHGNISIEPIKGEADGAYTKDISKWVIGYILGIEWDGEFVKYTNEHHSELAEYSGTYLQTVNANPFESFLCRVGDAAVAYETDTYKKQRLIAFSNWPTTDPLAHSNEEESVNLGEVDTEHIKATDHFYAGQFASYHAYPYYPDFFEFQKEYQQPLQDGEINPYKSYLKALTAHHTLPVVISEYGVPSSRGIARSQSSNGYDQGNLTEKEQGKILTDMTKIIHEAGCAGGLVFSWQDEWFKRTWNTMDYSLPDYRAYWSDYQTNEQSFGLLTFDPGRKKSVCYVDGNTSEWDKDDVFCKNGSITVSMKSDEKFLYFRINRPGLDIDNESLLIPIDITQNSGITRSEKYGSAFERPADFLLRIDGKKNSEILVHNYFDAFTYQFSKMLFRKDPYSNHFEKQAGDFIPIRLALRAPLLVEETGEYSDPSYYNTGRLVYGNADPKAPDYNSIADFCTGENDIEIRIPWGLLNIMDPSSKKVMDDFYNLNKISPQSFDDIYVGIAEPDSSEVIKMYPYDYEPWEEPSYHERLKESYSFVQKVFQDIN</sequence>
<dbReference type="RefSeq" id="WP_227019782.1">
    <property type="nucleotide sequence ID" value="NZ_JAGSND010000015.1"/>
</dbReference>
<gene>
    <name evidence="2" type="ORF">KCX82_17290</name>
</gene>